<reference evidence="1 2" key="1">
    <citation type="submission" date="2021-11" db="EMBL/GenBank/DDBJ databases">
        <authorList>
            <person name="Oh E.-T."/>
            <person name="Kim S.-B."/>
        </authorList>
    </citation>
    <scope>NUCLEOTIDE SEQUENCE [LARGE SCALE GENOMIC DNA]</scope>
    <source>
        <strain evidence="1 2">MMS20-SJTR3</strain>
    </source>
</reference>
<evidence type="ECO:0000313" key="1">
    <source>
        <dbReference type="EMBL" id="MCC8395509.1"/>
    </source>
</evidence>
<dbReference type="Proteomes" id="UP001431019">
    <property type="component" value="Unassembled WGS sequence"/>
</dbReference>
<name>A0ABS8K012_9BURK</name>
<evidence type="ECO:0000313" key="2">
    <source>
        <dbReference type="Proteomes" id="UP001431019"/>
    </source>
</evidence>
<organism evidence="1 2">
    <name type="scientific">Paraburkholderia sejongensis</name>
    <dbReference type="NCBI Taxonomy" id="2886946"/>
    <lineage>
        <taxon>Bacteria</taxon>
        <taxon>Pseudomonadati</taxon>
        <taxon>Pseudomonadota</taxon>
        <taxon>Betaproteobacteria</taxon>
        <taxon>Burkholderiales</taxon>
        <taxon>Burkholderiaceae</taxon>
        <taxon>Paraburkholderia</taxon>
    </lineage>
</organism>
<dbReference type="CDD" id="cd19166">
    <property type="entry name" value="HemeO-bac"/>
    <property type="match status" value="1"/>
</dbReference>
<dbReference type="Pfam" id="PF01126">
    <property type="entry name" value="Heme_oxygenase"/>
    <property type="match status" value="1"/>
</dbReference>
<comment type="caution">
    <text evidence="1">The sequence shown here is derived from an EMBL/GenBank/DDBJ whole genome shotgun (WGS) entry which is preliminary data.</text>
</comment>
<protein>
    <submittedName>
        <fullName evidence="1">Biliverdin-producing heme oxygenase</fullName>
    </submittedName>
</protein>
<sequence length="229" mass="24752">MATADPTARSPGRQEETPAVLAALRNATAQRHELLHELMPLSVHSVALRDYVAHLAVLRNWLAPLQAWLATFGDGPQSLHPATYVDRLALIDADLSHESVQPDDLAGLRAASTHCGDQSAAWPQAQNAAYRWGICYVIEGSQLGGAVLYARLRERLAPHPLCFLDAGRDALAARWRAFIRALAADVHTPTAIDDACRGAAHAFDRLIELAREAAGTASPRGVSLEHQAR</sequence>
<dbReference type="SUPFAM" id="SSF48613">
    <property type="entry name" value="Heme oxygenase-like"/>
    <property type="match status" value="1"/>
</dbReference>
<gene>
    <name evidence="1" type="ORF">LJ656_23260</name>
</gene>
<accession>A0ABS8K012</accession>
<dbReference type="InterPro" id="IPR016053">
    <property type="entry name" value="Haem_Oase-like"/>
</dbReference>
<dbReference type="InterPro" id="IPR016084">
    <property type="entry name" value="Haem_Oase-like_multi-hlx"/>
</dbReference>
<dbReference type="EMBL" id="JAJITD010000012">
    <property type="protein sequence ID" value="MCC8395509.1"/>
    <property type="molecule type" value="Genomic_DNA"/>
</dbReference>
<keyword evidence="2" id="KW-1185">Reference proteome</keyword>
<proteinExistence type="predicted"/>
<dbReference type="Gene3D" id="1.20.910.10">
    <property type="entry name" value="Heme oxygenase-like"/>
    <property type="match status" value="1"/>
</dbReference>